<evidence type="ECO:0000256" key="1">
    <source>
        <dbReference type="ARBA" id="ARBA00004123"/>
    </source>
</evidence>
<protein>
    <submittedName>
        <fullName evidence="10">DNA methyltransferase 1-associated protein 1-like</fullName>
    </submittedName>
</protein>
<evidence type="ECO:0000313" key="9">
    <source>
        <dbReference type="Proteomes" id="UP000694941"/>
    </source>
</evidence>
<sequence length="444" mass="51489">MSDVLDILDIERPQTPEHNAKESIFGSEKKKKKKILEPTFKKPEGMHRELYALLYYDNKDPPPLLPSDTGQGYKQVKAKLGLKKVRPWRWLSFSNSARKDGALFCHWRRVADEGKDYPFAKFNKTVQVPSYSDAEYQQHLMIDSWARQETDHLFDLCRRFDLRFIVVHDRWDKIRYPNRSVEDLKERYYNICNILSKVRAQPGQEPKLRGFDADHERRRKEQLKKLFDRTPEQVEEEQTLINELRKIEMRKREREKKTQDLQKLITAADNNAEARKTERRGPRKKLLPQKSSKADGEPLETGIKFPDFKASGATLRSQRMKLPSSVGQKKAKAIEQLLQELGIDLNPMPTEDICTHFSCKCQLQFIKKNHITSELIVWLLETLSIPSTVTGSSLPQAGECKAESPNKQKTISEIIDVGGTPGTPNRKRRAALEQSNILKKIKKL</sequence>
<dbReference type="Pfam" id="PF05499">
    <property type="entry name" value="DMAP1"/>
    <property type="match status" value="1"/>
</dbReference>
<dbReference type="Gene3D" id="1.10.10.60">
    <property type="entry name" value="Homeodomain-like"/>
    <property type="match status" value="1"/>
</dbReference>
<accession>A0ABM1BY67</accession>
<evidence type="ECO:0000256" key="6">
    <source>
        <dbReference type="SAM" id="MobiDB-lite"/>
    </source>
</evidence>
<dbReference type="Proteomes" id="UP000694941">
    <property type="component" value="Unplaced"/>
</dbReference>
<evidence type="ECO:0000256" key="4">
    <source>
        <dbReference type="ARBA" id="ARBA00023163"/>
    </source>
</evidence>
<dbReference type="InterPro" id="IPR008468">
    <property type="entry name" value="DMAP1"/>
</dbReference>
<keyword evidence="4" id="KW-0804">Transcription</keyword>
<keyword evidence="2" id="KW-0156">Chromatin regulator</keyword>
<dbReference type="PANTHER" id="PTHR12855:SF10">
    <property type="entry name" value="DNA METHYLTRANSFERASE 1-ASSOCIATED PROTEIN 1"/>
    <property type="match status" value="1"/>
</dbReference>
<evidence type="ECO:0000313" key="10">
    <source>
        <dbReference type="RefSeq" id="XP_013790926.1"/>
    </source>
</evidence>
<feature type="compositionally biased region" description="Basic and acidic residues" evidence="6">
    <location>
        <begin position="251"/>
        <end position="260"/>
    </location>
</feature>
<dbReference type="Pfam" id="PF16282">
    <property type="entry name" value="SANT_DAMP1_like"/>
    <property type="match status" value="1"/>
</dbReference>
<feature type="domain" description="DNA methyltransferase 1-associated 1" evidence="7">
    <location>
        <begin position="236"/>
        <end position="357"/>
    </location>
</feature>
<dbReference type="PANTHER" id="PTHR12855">
    <property type="entry name" value="DNA METHYLTRANSFERASE 1-ASSOCIATED PROTEIN 1 FAMILY MEMBER"/>
    <property type="match status" value="1"/>
</dbReference>
<name>A0ABM1BY67_LIMPO</name>
<evidence type="ECO:0000256" key="3">
    <source>
        <dbReference type="ARBA" id="ARBA00023015"/>
    </source>
</evidence>
<evidence type="ECO:0000259" key="7">
    <source>
        <dbReference type="Pfam" id="PF05499"/>
    </source>
</evidence>
<feature type="region of interest" description="Disordered" evidence="6">
    <location>
        <begin position="251"/>
        <end position="305"/>
    </location>
</feature>
<dbReference type="InterPro" id="IPR027109">
    <property type="entry name" value="Swc4/Dmap1"/>
</dbReference>
<keyword evidence="5" id="KW-0539">Nucleus</keyword>
<evidence type="ECO:0000259" key="8">
    <source>
        <dbReference type="Pfam" id="PF16282"/>
    </source>
</evidence>
<keyword evidence="9" id="KW-1185">Reference proteome</keyword>
<gene>
    <name evidence="10" type="primary">LOC106474779</name>
</gene>
<reference evidence="10" key="1">
    <citation type="submission" date="2025-08" db="UniProtKB">
        <authorList>
            <consortium name="RefSeq"/>
        </authorList>
    </citation>
    <scope>IDENTIFICATION</scope>
    <source>
        <tissue evidence="10">Muscle</tissue>
    </source>
</reference>
<keyword evidence="3" id="KW-0805">Transcription regulation</keyword>
<dbReference type="GeneID" id="106474779"/>
<evidence type="ECO:0000256" key="2">
    <source>
        <dbReference type="ARBA" id="ARBA00022853"/>
    </source>
</evidence>
<organism evidence="9 10">
    <name type="scientific">Limulus polyphemus</name>
    <name type="common">Atlantic horseshoe crab</name>
    <dbReference type="NCBI Taxonomy" id="6850"/>
    <lineage>
        <taxon>Eukaryota</taxon>
        <taxon>Metazoa</taxon>
        <taxon>Ecdysozoa</taxon>
        <taxon>Arthropoda</taxon>
        <taxon>Chelicerata</taxon>
        <taxon>Merostomata</taxon>
        <taxon>Xiphosura</taxon>
        <taxon>Limulidae</taxon>
        <taxon>Limulus</taxon>
    </lineage>
</organism>
<proteinExistence type="predicted"/>
<dbReference type="RefSeq" id="XP_013790926.1">
    <property type="nucleotide sequence ID" value="XM_013935472.2"/>
</dbReference>
<evidence type="ECO:0000256" key="5">
    <source>
        <dbReference type="ARBA" id="ARBA00023242"/>
    </source>
</evidence>
<dbReference type="InterPro" id="IPR032563">
    <property type="entry name" value="DAMP1_SANT-like"/>
</dbReference>
<feature type="domain" description="DAMP1 SANT/Myb-like" evidence="8">
    <location>
        <begin position="117"/>
        <end position="195"/>
    </location>
</feature>
<comment type="subcellular location">
    <subcellularLocation>
        <location evidence="1">Nucleus</location>
    </subcellularLocation>
</comment>